<dbReference type="GO" id="GO:0070180">
    <property type="term" value="F:large ribosomal subunit rRNA binding"/>
    <property type="evidence" value="ECO:0007669"/>
    <property type="project" value="TreeGrafter"/>
</dbReference>
<dbReference type="Pfam" id="PF00466">
    <property type="entry name" value="Ribosomal_L10"/>
    <property type="match status" value="1"/>
</dbReference>
<comment type="caution">
    <text evidence="5">The sequence shown here is derived from an EMBL/GenBank/DDBJ whole genome shotgun (WGS) entry which is preliminary data.</text>
</comment>
<dbReference type="InterPro" id="IPR001790">
    <property type="entry name" value="Ribosomal_uL10"/>
</dbReference>
<sequence>MVVKLSNAEKKVRYDKRLCSLLDEHRKVLITVGKNTLIRRFIRFHTEKTGNKDFLNLLPLLVGNVRLIFTKGDLKEVSEEIAKYKGSASDSIVKFQFPSWAYLSTIFFGIIFIFYADNIAEERVKYSTDILSYLEDLWLNDECQYNGSMLDVFLVTDQ</sequence>
<keyword evidence="4" id="KW-0812">Transmembrane</keyword>
<dbReference type="InterPro" id="IPR043141">
    <property type="entry name" value="Ribosomal_uL10-like_sf"/>
</dbReference>
<evidence type="ECO:0000256" key="4">
    <source>
        <dbReference type="SAM" id="Phobius"/>
    </source>
</evidence>
<evidence type="ECO:0000256" key="3">
    <source>
        <dbReference type="ARBA" id="ARBA00023274"/>
    </source>
</evidence>
<keyword evidence="4" id="KW-1133">Transmembrane helix</keyword>
<dbReference type="PANTHER" id="PTHR45699">
    <property type="entry name" value="60S ACIDIC RIBOSOMAL PROTEIN P0"/>
    <property type="match status" value="1"/>
</dbReference>
<evidence type="ECO:0000256" key="2">
    <source>
        <dbReference type="ARBA" id="ARBA00022980"/>
    </source>
</evidence>
<gene>
    <name evidence="5" type="ORF">ZIOFF_000953</name>
</gene>
<keyword evidence="2" id="KW-0689">Ribosomal protein</keyword>
<evidence type="ECO:0000313" key="6">
    <source>
        <dbReference type="Proteomes" id="UP000734854"/>
    </source>
</evidence>
<dbReference type="GO" id="GO:0002181">
    <property type="term" value="P:cytoplasmic translation"/>
    <property type="evidence" value="ECO:0007669"/>
    <property type="project" value="TreeGrafter"/>
</dbReference>
<keyword evidence="6" id="KW-1185">Reference proteome</keyword>
<dbReference type="Proteomes" id="UP000734854">
    <property type="component" value="Unassembled WGS sequence"/>
</dbReference>
<reference evidence="5 6" key="1">
    <citation type="submission" date="2020-08" db="EMBL/GenBank/DDBJ databases">
        <title>Plant Genome Project.</title>
        <authorList>
            <person name="Zhang R.-G."/>
        </authorList>
    </citation>
    <scope>NUCLEOTIDE SEQUENCE [LARGE SCALE GENOMIC DNA]</scope>
    <source>
        <tissue evidence="5">Rhizome</tissue>
    </source>
</reference>
<dbReference type="Gene3D" id="3.30.70.1730">
    <property type="match status" value="1"/>
</dbReference>
<organism evidence="5 6">
    <name type="scientific">Zingiber officinale</name>
    <name type="common">Ginger</name>
    <name type="synonym">Amomum zingiber</name>
    <dbReference type="NCBI Taxonomy" id="94328"/>
    <lineage>
        <taxon>Eukaryota</taxon>
        <taxon>Viridiplantae</taxon>
        <taxon>Streptophyta</taxon>
        <taxon>Embryophyta</taxon>
        <taxon>Tracheophyta</taxon>
        <taxon>Spermatophyta</taxon>
        <taxon>Magnoliopsida</taxon>
        <taxon>Liliopsida</taxon>
        <taxon>Zingiberales</taxon>
        <taxon>Zingiberaceae</taxon>
        <taxon>Zingiber</taxon>
    </lineage>
</organism>
<accession>A0A8J5M869</accession>
<comment type="similarity">
    <text evidence="1">Belongs to the universal ribosomal protein uL10 family.</text>
</comment>
<keyword evidence="4" id="KW-0472">Membrane</keyword>
<dbReference type="AlphaFoldDB" id="A0A8J5M869"/>
<evidence type="ECO:0000313" key="5">
    <source>
        <dbReference type="EMBL" id="KAG6535922.1"/>
    </source>
</evidence>
<dbReference type="GO" id="GO:0000027">
    <property type="term" value="P:ribosomal large subunit assembly"/>
    <property type="evidence" value="ECO:0007669"/>
    <property type="project" value="TreeGrafter"/>
</dbReference>
<keyword evidence="3" id="KW-0687">Ribonucleoprotein</keyword>
<evidence type="ECO:0000256" key="1">
    <source>
        <dbReference type="ARBA" id="ARBA00008889"/>
    </source>
</evidence>
<proteinExistence type="inferred from homology"/>
<dbReference type="GO" id="GO:0003735">
    <property type="term" value="F:structural constituent of ribosome"/>
    <property type="evidence" value="ECO:0007669"/>
    <property type="project" value="TreeGrafter"/>
</dbReference>
<dbReference type="GO" id="GO:0022625">
    <property type="term" value="C:cytosolic large ribosomal subunit"/>
    <property type="evidence" value="ECO:0007669"/>
    <property type="project" value="TreeGrafter"/>
</dbReference>
<dbReference type="PANTHER" id="PTHR45699:SF3">
    <property type="entry name" value="LARGE RIBOSOMAL SUBUNIT PROTEIN UL10"/>
    <property type="match status" value="1"/>
</dbReference>
<protein>
    <submittedName>
        <fullName evidence="5">Uncharacterized protein</fullName>
    </submittedName>
</protein>
<dbReference type="InterPro" id="IPR050323">
    <property type="entry name" value="Ribosomal_protein_uL10"/>
</dbReference>
<dbReference type="SUPFAM" id="SSF160369">
    <property type="entry name" value="Ribosomal protein L10-like"/>
    <property type="match status" value="1"/>
</dbReference>
<name>A0A8J5M869_ZINOF</name>
<feature type="transmembrane region" description="Helical" evidence="4">
    <location>
        <begin position="99"/>
        <end position="116"/>
    </location>
</feature>
<dbReference type="EMBL" id="JACMSC010000001">
    <property type="protein sequence ID" value="KAG6535922.1"/>
    <property type="molecule type" value="Genomic_DNA"/>
</dbReference>